<gene>
    <name evidence="1" type="ORF">HSR121_0955</name>
</gene>
<accession>A0A897N1W4</accession>
<dbReference type="PROSITE" id="PS51318">
    <property type="entry name" value="TAT"/>
    <property type="match status" value="1"/>
</dbReference>
<organism evidence="1 2">
    <name type="scientific">Halapricum desulfuricans</name>
    <dbReference type="NCBI Taxonomy" id="2841257"/>
    <lineage>
        <taxon>Archaea</taxon>
        <taxon>Methanobacteriati</taxon>
        <taxon>Methanobacteriota</taxon>
        <taxon>Stenosarchaea group</taxon>
        <taxon>Halobacteria</taxon>
        <taxon>Halobacteriales</taxon>
        <taxon>Haloarculaceae</taxon>
        <taxon>Halapricum</taxon>
    </lineage>
</organism>
<dbReference type="EMBL" id="CP064787">
    <property type="protein sequence ID" value="QSG05303.1"/>
    <property type="molecule type" value="Genomic_DNA"/>
</dbReference>
<dbReference type="AlphaFoldDB" id="A0A897N1W4"/>
<proteinExistence type="predicted"/>
<dbReference type="Proteomes" id="UP000663525">
    <property type="component" value="Chromosome"/>
</dbReference>
<name>A0A897N1W4_9EURY</name>
<dbReference type="InterPro" id="IPR006311">
    <property type="entry name" value="TAT_signal"/>
</dbReference>
<evidence type="ECO:0000313" key="1">
    <source>
        <dbReference type="EMBL" id="QSG05303.1"/>
    </source>
</evidence>
<sequence length="347" mass="36633">MQRRKFLKATGGIGAIAASGTGLALISNSAAAATVSISATNPATIANDRGDVSEVTADPQFSVTWENLDDAVGKVFFLVEGKVGGGNWSPIFRATPWLTESRNNSYVREEPGTTGQYTVKQPLSVAYSQDERFSDGSEPNYSMSPLVVADEQGRPDYSSIDFTSIDGVDLNSFLNGTSIGSAADYPGAHQDGGHQNNYWDIDAGYYGAADGTSALDNPNDGGSNKATDVKLRYTFELQRPNLSQLKYHPAIGGSYDGSTTSEQIAEAAEAIDWIEESDIDEGNSKIVMNGEDGNTNFSNPSGIPYDNLQANDGNHVGILENTATFTVTAKNEASDSGVTGSSNTNAS</sequence>
<protein>
    <submittedName>
        <fullName evidence="1">Uncharacterized protein</fullName>
    </submittedName>
</protein>
<evidence type="ECO:0000313" key="2">
    <source>
        <dbReference type="Proteomes" id="UP000663525"/>
    </source>
</evidence>
<reference evidence="1" key="1">
    <citation type="submission" date="2020-11" db="EMBL/GenBank/DDBJ databases">
        <title>Carbohydrate-dependent, anaerobic sulfur respiration: A novel catabolism in halophilic archaea.</title>
        <authorList>
            <person name="Sorokin D.Y."/>
            <person name="Messina E."/>
            <person name="Smedile F."/>
            <person name="La Cono V."/>
            <person name="Hallsworth J.E."/>
            <person name="Yakimov M.M."/>
        </authorList>
    </citation>
    <scope>NUCLEOTIDE SEQUENCE</scope>
    <source>
        <strain evidence="1">HSR12-1</strain>
    </source>
</reference>